<dbReference type="AlphaFoldDB" id="A0A9E4NJT4"/>
<gene>
    <name evidence="1" type="ORF">JAY77_11310</name>
</gene>
<comment type="caution">
    <text evidence="1">The sequence shown here is derived from an EMBL/GenBank/DDBJ whole genome shotgun (WGS) entry which is preliminary data.</text>
</comment>
<protein>
    <submittedName>
        <fullName evidence="1">Uncharacterized protein</fullName>
    </submittedName>
</protein>
<reference evidence="1" key="1">
    <citation type="journal article" date="2021" name="Proc. Natl. Acad. Sci. U.S.A.">
        <title>Global biogeography of chemosynthetic symbionts reveals both localized and globally distributed symbiont groups. .</title>
        <authorList>
            <person name="Osvatic J.T."/>
            <person name="Wilkins L.G.E."/>
            <person name="Leibrecht L."/>
            <person name="Leray M."/>
            <person name="Zauner S."/>
            <person name="Polzin J."/>
            <person name="Camacho Y."/>
            <person name="Gros O."/>
            <person name="van Gils J.A."/>
            <person name="Eisen J.A."/>
            <person name="Petersen J.M."/>
            <person name="Yuen B."/>
        </authorList>
    </citation>
    <scope>NUCLEOTIDE SEQUENCE</scope>
    <source>
        <strain evidence="1">MAGclacostrist055</strain>
    </source>
</reference>
<proteinExistence type="predicted"/>
<evidence type="ECO:0000313" key="1">
    <source>
        <dbReference type="EMBL" id="MCG7978709.1"/>
    </source>
</evidence>
<evidence type="ECO:0000313" key="2">
    <source>
        <dbReference type="Proteomes" id="UP000886674"/>
    </source>
</evidence>
<dbReference type="Proteomes" id="UP000886674">
    <property type="component" value="Unassembled WGS sequence"/>
</dbReference>
<accession>A0A9E4NJT4</accession>
<dbReference type="EMBL" id="JAEPCR010000047">
    <property type="protein sequence ID" value="MCG7978709.1"/>
    <property type="molecule type" value="Genomic_DNA"/>
</dbReference>
<sequence>MKTARRINNRAESSNSYLAPSRVFVYALPFLPLLKRGVPFWPGLAPLLRYYRKWIALHIKNHLL</sequence>
<name>A0A9E4NJT4_9GAMM</name>
<organism evidence="1 2">
    <name type="scientific">Candidatus Thiodiazotropha taylori</name>
    <dbReference type="NCBI Taxonomy" id="2792791"/>
    <lineage>
        <taxon>Bacteria</taxon>
        <taxon>Pseudomonadati</taxon>
        <taxon>Pseudomonadota</taxon>
        <taxon>Gammaproteobacteria</taxon>
        <taxon>Chromatiales</taxon>
        <taxon>Sedimenticolaceae</taxon>
        <taxon>Candidatus Thiodiazotropha</taxon>
    </lineage>
</organism>